<evidence type="ECO:0000256" key="1">
    <source>
        <dbReference type="ARBA" id="ARBA00005562"/>
    </source>
</evidence>
<dbReference type="InterPro" id="IPR000418">
    <property type="entry name" value="Ets_dom"/>
</dbReference>
<dbReference type="SUPFAM" id="SSF46785">
    <property type="entry name" value="Winged helix' DNA-binding domain"/>
    <property type="match status" value="1"/>
</dbReference>
<organism evidence="4 5">
    <name type="scientific">Araneus ventricosus</name>
    <name type="common">Orbweaver spider</name>
    <name type="synonym">Epeira ventricosa</name>
    <dbReference type="NCBI Taxonomy" id="182803"/>
    <lineage>
        <taxon>Eukaryota</taxon>
        <taxon>Metazoa</taxon>
        <taxon>Ecdysozoa</taxon>
        <taxon>Arthropoda</taxon>
        <taxon>Chelicerata</taxon>
        <taxon>Arachnida</taxon>
        <taxon>Araneae</taxon>
        <taxon>Araneomorphae</taxon>
        <taxon>Entelegynae</taxon>
        <taxon>Araneoidea</taxon>
        <taxon>Araneidae</taxon>
        <taxon>Araneus</taxon>
    </lineage>
</organism>
<dbReference type="Gene3D" id="1.10.10.10">
    <property type="entry name" value="Winged helix-like DNA-binding domain superfamily/Winged helix DNA-binding domain"/>
    <property type="match status" value="1"/>
</dbReference>
<keyword evidence="2" id="KW-0539">Nucleus</keyword>
<name>A0A4Y2FAM5_ARAVE</name>
<dbReference type="GO" id="GO:0003700">
    <property type="term" value="F:DNA-binding transcription factor activity"/>
    <property type="evidence" value="ECO:0007669"/>
    <property type="project" value="InterPro"/>
</dbReference>
<feature type="domain" description="ETS" evidence="3">
    <location>
        <begin position="12"/>
        <end position="90"/>
    </location>
</feature>
<proteinExistence type="inferred from homology"/>
<dbReference type="PROSITE" id="PS50061">
    <property type="entry name" value="ETS_DOMAIN_3"/>
    <property type="match status" value="1"/>
</dbReference>
<accession>A0A4Y2FAM5</accession>
<keyword evidence="5" id="KW-1185">Reference proteome</keyword>
<dbReference type="InterPro" id="IPR036388">
    <property type="entry name" value="WH-like_DNA-bd_sf"/>
</dbReference>
<protein>
    <recommendedName>
        <fullName evidence="3">ETS domain-containing protein</fullName>
    </recommendedName>
</protein>
<gene>
    <name evidence="4" type="ORF">AVEN_76002_1</name>
</gene>
<sequence>MLVSYLFLERTNPALESSLELLSDSSNSSCITWRHQREFKLTDPDEWLAGGAKGKANQHELRQTQQALRYYYDKKHHDQKSTERDTLTNSTLTACSTCQPGSKIRLPTSSSHFSANLSYSKVELPGLCNSILVLIYLI</sequence>
<dbReference type="GO" id="GO:0005634">
    <property type="term" value="C:nucleus"/>
    <property type="evidence" value="ECO:0007669"/>
    <property type="project" value="UniProtKB-SubCell"/>
</dbReference>
<dbReference type="AlphaFoldDB" id="A0A4Y2FAM5"/>
<evidence type="ECO:0000313" key="5">
    <source>
        <dbReference type="Proteomes" id="UP000499080"/>
    </source>
</evidence>
<keyword evidence="2" id="KW-0238">DNA-binding</keyword>
<comment type="subcellular location">
    <subcellularLocation>
        <location evidence="2">Nucleus</location>
    </subcellularLocation>
</comment>
<reference evidence="4 5" key="1">
    <citation type="journal article" date="2019" name="Sci. Rep.">
        <title>Orb-weaving spider Araneus ventricosus genome elucidates the spidroin gene catalogue.</title>
        <authorList>
            <person name="Kono N."/>
            <person name="Nakamura H."/>
            <person name="Ohtoshi R."/>
            <person name="Moran D.A.P."/>
            <person name="Shinohara A."/>
            <person name="Yoshida Y."/>
            <person name="Fujiwara M."/>
            <person name="Mori M."/>
            <person name="Tomita M."/>
            <person name="Arakawa K."/>
        </authorList>
    </citation>
    <scope>NUCLEOTIDE SEQUENCE [LARGE SCALE GENOMIC DNA]</scope>
</reference>
<dbReference type="Pfam" id="PF00178">
    <property type="entry name" value="Ets"/>
    <property type="match status" value="1"/>
</dbReference>
<evidence type="ECO:0000259" key="3">
    <source>
        <dbReference type="PROSITE" id="PS50061"/>
    </source>
</evidence>
<evidence type="ECO:0000256" key="2">
    <source>
        <dbReference type="RuleBase" id="RU004019"/>
    </source>
</evidence>
<dbReference type="InterPro" id="IPR036390">
    <property type="entry name" value="WH_DNA-bd_sf"/>
</dbReference>
<comment type="similarity">
    <text evidence="1 2">Belongs to the ETS family.</text>
</comment>
<dbReference type="GO" id="GO:0043565">
    <property type="term" value="F:sequence-specific DNA binding"/>
    <property type="evidence" value="ECO:0007669"/>
    <property type="project" value="InterPro"/>
</dbReference>
<evidence type="ECO:0000313" key="4">
    <source>
        <dbReference type="EMBL" id="GBM38372.1"/>
    </source>
</evidence>
<dbReference type="EMBL" id="BGPR01000866">
    <property type="protein sequence ID" value="GBM38372.1"/>
    <property type="molecule type" value="Genomic_DNA"/>
</dbReference>
<comment type="caution">
    <text evidence="4">The sequence shown here is derived from an EMBL/GenBank/DDBJ whole genome shotgun (WGS) entry which is preliminary data.</text>
</comment>
<dbReference type="Proteomes" id="UP000499080">
    <property type="component" value="Unassembled WGS sequence"/>
</dbReference>